<gene>
    <name evidence="9" type="ORF">ACHHYP_12680</name>
</gene>
<keyword evidence="6" id="KW-0496">Mitochondrion</keyword>
<keyword evidence="3" id="KW-1000">Mitochondrion outer membrane</keyword>
<evidence type="ECO:0000256" key="5">
    <source>
        <dbReference type="ARBA" id="ARBA00023054"/>
    </source>
</evidence>
<name>A0A1V9ZGM0_ACHHY</name>
<comment type="similarity">
    <text evidence="7">Belongs to the AAA ATPase family.</text>
</comment>
<dbReference type="SUPFAM" id="SSF52540">
    <property type="entry name" value="P-loop containing nucleoside triphosphate hydrolases"/>
    <property type="match status" value="1"/>
</dbReference>
<keyword evidence="5" id="KW-0175">Coiled coil</keyword>
<dbReference type="OrthoDB" id="10254455at2759"/>
<dbReference type="Gene3D" id="3.40.50.300">
    <property type="entry name" value="P-loop containing nucleotide triphosphate hydrolases"/>
    <property type="match status" value="1"/>
</dbReference>
<dbReference type="Gene3D" id="1.10.8.60">
    <property type="match status" value="1"/>
</dbReference>
<reference evidence="9 10" key="1">
    <citation type="journal article" date="2014" name="Genome Biol. Evol.">
        <title>The secreted proteins of Achlya hypogyna and Thraustotheca clavata identify the ancestral oomycete secretome and reveal gene acquisitions by horizontal gene transfer.</title>
        <authorList>
            <person name="Misner I."/>
            <person name="Blouin N."/>
            <person name="Leonard G."/>
            <person name="Richards T.A."/>
            <person name="Lane C.E."/>
        </authorList>
    </citation>
    <scope>NUCLEOTIDE SEQUENCE [LARGE SCALE GENOMIC DNA]</scope>
    <source>
        <strain evidence="9 10">ATCC 48635</strain>
    </source>
</reference>
<feature type="domain" description="AAA+ ATPase" evidence="8">
    <location>
        <begin position="138"/>
        <end position="280"/>
    </location>
</feature>
<keyword evidence="10" id="KW-1185">Reference proteome</keyword>
<accession>A0A1V9ZGM0</accession>
<dbReference type="InterPro" id="IPR003960">
    <property type="entry name" value="ATPase_AAA_CS"/>
</dbReference>
<dbReference type="Pfam" id="PF17862">
    <property type="entry name" value="AAA_lid_3"/>
    <property type="match status" value="1"/>
</dbReference>
<dbReference type="FunFam" id="3.40.50.300:FF:001025">
    <property type="entry name" value="ATPase family, AAA domain-containing 2B"/>
    <property type="match status" value="1"/>
</dbReference>
<dbReference type="InterPro" id="IPR041569">
    <property type="entry name" value="AAA_lid_3"/>
</dbReference>
<keyword evidence="4 7" id="KW-0067">ATP-binding</keyword>
<evidence type="ECO:0000256" key="2">
    <source>
        <dbReference type="ARBA" id="ARBA00022741"/>
    </source>
</evidence>
<dbReference type="Proteomes" id="UP000243579">
    <property type="component" value="Unassembled WGS sequence"/>
</dbReference>
<dbReference type="InterPro" id="IPR003593">
    <property type="entry name" value="AAA+_ATPase"/>
</dbReference>
<keyword evidence="2 7" id="KW-0547">Nucleotide-binding</keyword>
<evidence type="ECO:0000256" key="4">
    <source>
        <dbReference type="ARBA" id="ARBA00022840"/>
    </source>
</evidence>
<proteinExistence type="inferred from homology"/>
<dbReference type="STRING" id="1202772.A0A1V9ZGM0"/>
<dbReference type="PANTHER" id="PTHR45644">
    <property type="entry name" value="AAA ATPASE, PUTATIVE (AFU_ORTHOLOGUE AFUA_2G12920)-RELATED-RELATED"/>
    <property type="match status" value="1"/>
</dbReference>
<dbReference type="SMART" id="SM00382">
    <property type="entry name" value="AAA"/>
    <property type="match status" value="1"/>
</dbReference>
<dbReference type="GO" id="GO:0016887">
    <property type="term" value="F:ATP hydrolysis activity"/>
    <property type="evidence" value="ECO:0007669"/>
    <property type="project" value="InterPro"/>
</dbReference>
<dbReference type="Pfam" id="PF00004">
    <property type="entry name" value="AAA"/>
    <property type="match status" value="1"/>
</dbReference>
<evidence type="ECO:0000256" key="1">
    <source>
        <dbReference type="ARBA" id="ARBA00004572"/>
    </source>
</evidence>
<keyword evidence="3" id="KW-0472">Membrane</keyword>
<comment type="caution">
    <text evidence="9">The sequence shown here is derived from an EMBL/GenBank/DDBJ whole genome shotgun (WGS) entry which is preliminary data.</text>
</comment>
<evidence type="ECO:0000256" key="3">
    <source>
        <dbReference type="ARBA" id="ARBA00022787"/>
    </source>
</evidence>
<evidence type="ECO:0000313" key="9">
    <source>
        <dbReference type="EMBL" id="OQR97125.1"/>
    </source>
</evidence>
<evidence type="ECO:0000256" key="7">
    <source>
        <dbReference type="RuleBase" id="RU003651"/>
    </source>
</evidence>
<evidence type="ECO:0000259" key="8">
    <source>
        <dbReference type="SMART" id="SM00382"/>
    </source>
</evidence>
<organism evidence="9 10">
    <name type="scientific">Achlya hypogyna</name>
    <name type="common">Oomycete</name>
    <name type="synonym">Protoachlya hypogyna</name>
    <dbReference type="NCBI Taxonomy" id="1202772"/>
    <lineage>
        <taxon>Eukaryota</taxon>
        <taxon>Sar</taxon>
        <taxon>Stramenopiles</taxon>
        <taxon>Oomycota</taxon>
        <taxon>Saprolegniomycetes</taxon>
        <taxon>Saprolegniales</taxon>
        <taxon>Achlyaceae</taxon>
        <taxon>Achlya</taxon>
    </lineage>
</organism>
<evidence type="ECO:0000313" key="10">
    <source>
        <dbReference type="Proteomes" id="UP000243579"/>
    </source>
</evidence>
<dbReference type="InterPro" id="IPR003959">
    <property type="entry name" value="ATPase_AAA_core"/>
</dbReference>
<dbReference type="InterPro" id="IPR051701">
    <property type="entry name" value="Mito_OM_Translocase_MSP1"/>
</dbReference>
<dbReference type="AlphaFoldDB" id="A0A1V9ZGM0"/>
<protein>
    <submittedName>
        <fullName evidence="9">ATPase</fullName>
    </submittedName>
</protein>
<dbReference type="PROSITE" id="PS00674">
    <property type="entry name" value="AAA"/>
    <property type="match status" value="1"/>
</dbReference>
<dbReference type="InterPro" id="IPR027417">
    <property type="entry name" value="P-loop_NTPase"/>
</dbReference>
<comment type="subcellular location">
    <subcellularLocation>
        <location evidence="1">Mitochondrion outer membrane</location>
        <topology evidence="1">Single-pass membrane protein</topology>
    </subcellularLocation>
</comment>
<sequence length="412" mass="45174">MGAAGSKDAKAPVPENGTDRDYSLAEGALDLVLTGLMVYTSYRCAEYLMKNFSPMLDDFMTGNASKAKLKRRLEAAKRPVFSMNHYESIIAADLVDPNELDVGFADIGGLEEQKRELHDLVVLPLQSPEFFQSKLLSVPNGILLYGRPGTGKTLLAKAIAKESGAFFINLKVSTLMSKWFGESQKLVKAAFSLAQKLAPCIIFIDEVDSFMGSRSSGATDPTYNSMKTEFMALWDGFVENSPNGGFGVIVLGATNRPADVDSAFLRRMPRTFEVELPNAVQREQILAVHLRGEPLAADLDLKSLAQSTENYSGSDLKELCRAALMLPVREHIEACREHLRARRSPPPDAQRRPLAKRDFDVAKKRVQATGETAYAYAAANEPSQGMSPDVMAAMMAMAMQQFMPAGNNRSRS</sequence>
<dbReference type="GO" id="GO:0005741">
    <property type="term" value="C:mitochondrial outer membrane"/>
    <property type="evidence" value="ECO:0007669"/>
    <property type="project" value="UniProtKB-SubCell"/>
</dbReference>
<dbReference type="PANTHER" id="PTHR45644:SF3">
    <property type="entry name" value="FI08533P-RELATED"/>
    <property type="match status" value="1"/>
</dbReference>
<dbReference type="EMBL" id="JNBR01000122">
    <property type="protein sequence ID" value="OQR97125.1"/>
    <property type="molecule type" value="Genomic_DNA"/>
</dbReference>
<evidence type="ECO:0000256" key="6">
    <source>
        <dbReference type="ARBA" id="ARBA00023128"/>
    </source>
</evidence>
<dbReference type="GO" id="GO:0005524">
    <property type="term" value="F:ATP binding"/>
    <property type="evidence" value="ECO:0007669"/>
    <property type="project" value="UniProtKB-KW"/>
</dbReference>